<evidence type="ECO:0000313" key="2">
    <source>
        <dbReference type="Proteomes" id="UP001519460"/>
    </source>
</evidence>
<dbReference type="AlphaFoldDB" id="A0ABD0LX09"/>
<protein>
    <submittedName>
        <fullName evidence="1">Uncharacterized protein</fullName>
    </submittedName>
</protein>
<sequence length="89" mass="9849">MQQESRTSRPCCTQALWSSQLKFALARHGLGVSTSHHQQNTSVTGIPLDTIGTLKTGRPQRDLRPFSCHIQQQGDISMIMMVSAPRPGF</sequence>
<accession>A0ABD0LX09</accession>
<name>A0ABD0LX09_9CAEN</name>
<reference evidence="1 2" key="1">
    <citation type="journal article" date="2023" name="Sci. Data">
        <title>Genome assembly of the Korean intertidal mud-creeper Batillaria attramentaria.</title>
        <authorList>
            <person name="Patra A.K."/>
            <person name="Ho P.T."/>
            <person name="Jun S."/>
            <person name="Lee S.J."/>
            <person name="Kim Y."/>
            <person name="Won Y.J."/>
        </authorList>
    </citation>
    <scope>NUCLEOTIDE SEQUENCE [LARGE SCALE GENOMIC DNA]</scope>
    <source>
        <strain evidence="1">Wonlab-2016</strain>
    </source>
</reference>
<evidence type="ECO:0000313" key="1">
    <source>
        <dbReference type="EMBL" id="KAK7504169.1"/>
    </source>
</evidence>
<organism evidence="1 2">
    <name type="scientific">Batillaria attramentaria</name>
    <dbReference type="NCBI Taxonomy" id="370345"/>
    <lineage>
        <taxon>Eukaryota</taxon>
        <taxon>Metazoa</taxon>
        <taxon>Spiralia</taxon>
        <taxon>Lophotrochozoa</taxon>
        <taxon>Mollusca</taxon>
        <taxon>Gastropoda</taxon>
        <taxon>Caenogastropoda</taxon>
        <taxon>Sorbeoconcha</taxon>
        <taxon>Cerithioidea</taxon>
        <taxon>Batillariidae</taxon>
        <taxon>Batillaria</taxon>
    </lineage>
</organism>
<dbReference type="Proteomes" id="UP001519460">
    <property type="component" value="Unassembled WGS sequence"/>
</dbReference>
<proteinExistence type="predicted"/>
<dbReference type="EMBL" id="JACVVK020000016">
    <property type="protein sequence ID" value="KAK7504169.1"/>
    <property type="molecule type" value="Genomic_DNA"/>
</dbReference>
<gene>
    <name evidence="1" type="ORF">BaRGS_00004473</name>
</gene>
<comment type="caution">
    <text evidence="1">The sequence shown here is derived from an EMBL/GenBank/DDBJ whole genome shotgun (WGS) entry which is preliminary data.</text>
</comment>
<keyword evidence="2" id="KW-1185">Reference proteome</keyword>